<keyword evidence="3" id="KW-1185">Reference proteome</keyword>
<reference evidence="2 3" key="1">
    <citation type="submission" date="2018-04" db="EMBL/GenBank/DDBJ databases">
        <title>WGS assembly of Panicum hallii var. hallii HAL2.</title>
        <authorList>
            <person name="Lovell J."/>
            <person name="Jenkins J."/>
            <person name="Lowry D."/>
            <person name="Mamidi S."/>
            <person name="Sreedasyam A."/>
            <person name="Weng X."/>
            <person name="Barry K."/>
            <person name="Bonette J."/>
            <person name="Campitelli B."/>
            <person name="Daum C."/>
            <person name="Gordon S."/>
            <person name="Gould B."/>
            <person name="Lipzen A."/>
            <person name="MacQueen A."/>
            <person name="Palacio-Mejia J."/>
            <person name="Plott C."/>
            <person name="Shakirov E."/>
            <person name="Shu S."/>
            <person name="Yoshinaga Y."/>
            <person name="Zane M."/>
            <person name="Rokhsar D."/>
            <person name="Grimwood J."/>
            <person name="Schmutz J."/>
            <person name="Juenger T."/>
        </authorList>
    </citation>
    <scope>NUCLEOTIDE SEQUENCE [LARGE SCALE GENOMIC DNA]</scope>
    <source>
        <strain evidence="3">cv. HAL2</strain>
    </source>
</reference>
<proteinExistence type="predicted"/>
<keyword evidence="1" id="KW-0812">Transmembrane</keyword>
<dbReference type="AlphaFoldDB" id="A0A2T7CM31"/>
<feature type="transmembrane region" description="Helical" evidence="1">
    <location>
        <begin position="56"/>
        <end position="77"/>
    </location>
</feature>
<gene>
    <name evidence="2" type="ORF">GQ55_8G085200</name>
</gene>
<dbReference type="Gramene" id="PUZ44388">
    <property type="protein sequence ID" value="PUZ44388"/>
    <property type="gene ID" value="GQ55_8G085200"/>
</dbReference>
<name>A0A2T7CM31_9POAL</name>
<dbReference type="SUPFAM" id="SSF103473">
    <property type="entry name" value="MFS general substrate transporter"/>
    <property type="match status" value="1"/>
</dbReference>
<keyword evidence="1" id="KW-0472">Membrane</keyword>
<accession>A0A2T7CM31</accession>
<evidence type="ECO:0000313" key="2">
    <source>
        <dbReference type="EMBL" id="PUZ44388.1"/>
    </source>
</evidence>
<dbReference type="Proteomes" id="UP000244336">
    <property type="component" value="Chromosome 8"/>
</dbReference>
<dbReference type="InterPro" id="IPR036259">
    <property type="entry name" value="MFS_trans_sf"/>
</dbReference>
<keyword evidence="1" id="KW-1133">Transmembrane helix</keyword>
<dbReference type="OrthoDB" id="782807at2759"/>
<dbReference type="Gene3D" id="1.20.1250.20">
    <property type="entry name" value="MFS general substrate transporter like domains"/>
    <property type="match status" value="1"/>
</dbReference>
<evidence type="ECO:0000313" key="3">
    <source>
        <dbReference type="Proteomes" id="UP000244336"/>
    </source>
</evidence>
<evidence type="ECO:0000256" key="1">
    <source>
        <dbReference type="SAM" id="Phobius"/>
    </source>
</evidence>
<sequence length="139" mass="14630">MESGELLPRHDPSVGSKPGRRGGWCAAFFLIAVVFFERIGFYGVEGNLIMYLTGPIGMSTAAAAAGVNAWSGTVLVLPLVGALAADSRLGRYGAVMAASVLYLLVSTDQPLPVPGLLVWSLFDCYPTSMNTSMILANCN</sequence>
<dbReference type="EMBL" id="CM009756">
    <property type="protein sequence ID" value="PUZ44388.1"/>
    <property type="molecule type" value="Genomic_DNA"/>
</dbReference>
<feature type="transmembrane region" description="Helical" evidence="1">
    <location>
        <begin position="21"/>
        <end position="44"/>
    </location>
</feature>
<dbReference type="PANTHER" id="PTHR11654">
    <property type="entry name" value="OLIGOPEPTIDE TRANSPORTER-RELATED"/>
    <property type="match status" value="1"/>
</dbReference>
<organism evidence="2 3">
    <name type="scientific">Panicum hallii var. hallii</name>
    <dbReference type="NCBI Taxonomy" id="1504633"/>
    <lineage>
        <taxon>Eukaryota</taxon>
        <taxon>Viridiplantae</taxon>
        <taxon>Streptophyta</taxon>
        <taxon>Embryophyta</taxon>
        <taxon>Tracheophyta</taxon>
        <taxon>Spermatophyta</taxon>
        <taxon>Magnoliopsida</taxon>
        <taxon>Liliopsida</taxon>
        <taxon>Poales</taxon>
        <taxon>Poaceae</taxon>
        <taxon>PACMAD clade</taxon>
        <taxon>Panicoideae</taxon>
        <taxon>Panicodae</taxon>
        <taxon>Paniceae</taxon>
        <taxon>Panicinae</taxon>
        <taxon>Panicum</taxon>
        <taxon>Panicum sect. Panicum</taxon>
    </lineage>
</organism>
<protein>
    <submittedName>
        <fullName evidence="2">Uncharacterized protein</fullName>
    </submittedName>
</protein>